<evidence type="ECO:0000313" key="4">
    <source>
        <dbReference type="Proteomes" id="UP001163846"/>
    </source>
</evidence>
<evidence type="ECO:0000313" key="3">
    <source>
        <dbReference type="EMBL" id="KAJ3842446.1"/>
    </source>
</evidence>
<protein>
    <submittedName>
        <fullName evidence="3">Uncharacterized protein</fullName>
    </submittedName>
</protein>
<evidence type="ECO:0000256" key="2">
    <source>
        <dbReference type="SAM" id="SignalP"/>
    </source>
</evidence>
<dbReference type="Proteomes" id="UP001163846">
    <property type="component" value="Unassembled WGS sequence"/>
</dbReference>
<name>A0AA38UIR6_9AGAR</name>
<feature type="chain" id="PRO_5041440961" evidence="2">
    <location>
        <begin position="29"/>
        <end position="308"/>
    </location>
</feature>
<keyword evidence="4" id="KW-1185">Reference proteome</keyword>
<dbReference type="EMBL" id="MU806005">
    <property type="protein sequence ID" value="KAJ3842446.1"/>
    <property type="molecule type" value="Genomic_DNA"/>
</dbReference>
<proteinExistence type="predicted"/>
<feature type="compositionally biased region" description="Low complexity" evidence="1">
    <location>
        <begin position="32"/>
        <end position="58"/>
    </location>
</feature>
<evidence type="ECO:0000256" key="1">
    <source>
        <dbReference type="SAM" id="MobiDB-lite"/>
    </source>
</evidence>
<feature type="region of interest" description="Disordered" evidence="1">
    <location>
        <begin position="246"/>
        <end position="308"/>
    </location>
</feature>
<sequence>MLFLAPNVTFKACALLMLSLFFCASTFAAPIPQSPQSPQTPQAQPTPQAPQTPISPSQNSAAPTPESPAQSSSQTGYSSNNAHSHLASDDTSKLDPQAQQSVRVKVEFTGDEKYLKDDKAIHHLESFLKVVKEDVKRVVTGLVNKEYEIPNGAKWHATEETVEGLDSSKIKACSTEQQFKFNIQVERGTRKTGTGSSKGGPYPVDMQLVHTHSEHNHDTKKHTHFWAYTSTVKDKEGDVVYEKTTVPKDAGNASGTGATNTGAGSPLTGDHVPSPNGAGPESPNSPAPTGASAQTPTGVTSAVASTKT</sequence>
<feature type="compositionally biased region" description="Polar residues" evidence="1">
    <location>
        <begin position="59"/>
        <end position="83"/>
    </location>
</feature>
<dbReference type="AlphaFoldDB" id="A0AA38UIR6"/>
<organism evidence="3 4">
    <name type="scientific">Lentinula raphanica</name>
    <dbReference type="NCBI Taxonomy" id="153919"/>
    <lineage>
        <taxon>Eukaryota</taxon>
        <taxon>Fungi</taxon>
        <taxon>Dikarya</taxon>
        <taxon>Basidiomycota</taxon>
        <taxon>Agaricomycotina</taxon>
        <taxon>Agaricomycetes</taxon>
        <taxon>Agaricomycetidae</taxon>
        <taxon>Agaricales</taxon>
        <taxon>Marasmiineae</taxon>
        <taxon>Omphalotaceae</taxon>
        <taxon>Lentinula</taxon>
    </lineage>
</organism>
<keyword evidence="2" id="KW-0732">Signal</keyword>
<gene>
    <name evidence="3" type="ORF">F5878DRAFT_394870</name>
</gene>
<feature type="signal peptide" evidence="2">
    <location>
        <begin position="1"/>
        <end position="28"/>
    </location>
</feature>
<feature type="region of interest" description="Disordered" evidence="1">
    <location>
        <begin position="32"/>
        <end position="99"/>
    </location>
</feature>
<comment type="caution">
    <text evidence="3">The sequence shown here is derived from an EMBL/GenBank/DDBJ whole genome shotgun (WGS) entry which is preliminary data.</text>
</comment>
<accession>A0AA38UIR6</accession>
<reference evidence="3" key="1">
    <citation type="submission" date="2022-08" db="EMBL/GenBank/DDBJ databases">
        <authorList>
            <consortium name="DOE Joint Genome Institute"/>
            <person name="Min B."/>
            <person name="Riley R."/>
            <person name="Sierra-Patev S."/>
            <person name="Naranjo-Ortiz M."/>
            <person name="Looney B."/>
            <person name="Konkel Z."/>
            <person name="Slot J.C."/>
            <person name="Sakamoto Y."/>
            <person name="Steenwyk J.L."/>
            <person name="Rokas A."/>
            <person name="Carro J."/>
            <person name="Camarero S."/>
            <person name="Ferreira P."/>
            <person name="Molpeceres G."/>
            <person name="Ruiz-Duenas F.J."/>
            <person name="Serrano A."/>
            <person name="Henrissat B."/>
            <person name="Drula E."/>
            <person name="Hughes K.W."/>
            <person name="Mata J.L."/>
            <person name="Ishikawa N.K."/>
            <person name="Vargas-Isla R."/>
            <person name="Ushijima S."/>
            <person name="Smith C.A."/>
            <person name="Ahrendt S."/>
            <person name="Andreopoulos W."/>
            <person name="He G."/>
            <person name="Labutti K."/>
            <person name="Lipzen A."/>
            <person name="Ng V."/>
            <person name="Sandor L."/>
            <person name="Barry K."/>
            <person name="Martinez A.T."/>
            <person name="Xiao Y."/>
            <person name="Gibbons J.G."/>
            <person name="Terashima K."/>
            <person name="Hibbett D.S."/>
            <person name="Grigoriev I.V."/>
        </authorList>
    </citation>
    <scope>NUCLEOTIDE SEQUENCE</scope>
    <source>
        <strain evidence="3">TFB9207</strain>
    </source>
</reference>
<feature type="compositionally biased region" description="Polar residues" evidence="1">
    <location>
        <begin position="291"/>
        <end position="308"/>
    </location>
</feature>
<feature type="compositionally biased region" description="Low complexity" evidence="1">
    <location>
        <begin position="250"/>
        <end position="265"/>
    </location>
</feature>